<name>A0A7U0GC19_9CAUD</name>
<evidence type="ECO:0000313" key="1">
    <source>
        <dbReference type="EMBL" id="QQV92400.1"/>
    </source>
</evidence>
<gene>
    <name evidence="1" type="primary">31</name>
    <name evidence="1" type="ORF">SEA_MEGANTHEEKILLA_31</name>
</gene>
<protein>
    <submittedName>
        <fullName evidence="1">Head-to-tail adaptor</fullName>
    </submittedName>
</protein>
<proteinExistence type="predicted"/>
<accession>A0A7U0GC19</accession>
<organism evidence="1 2">
    <name type="scientific">Streptomyces phage MeganTheeKilla</name>
    <dbReference type="NCBI Taxonomy" id="2801897"/>
    <lineage>
        <taxon>Viruses</taxon>
        <taxon>Duplodnaviria</taxon>
        <taxon>Heunggongvirae</taxon>
        <taxon>Uroviricota</taxon>
        <taxon>Caudoviricetes</taxon>
        <taxon>Stanwilliamsviridae</taxon>
        <taxon>Loccivirinae</taxon>
        <taxon>Gilsonvirus</taxon>
        <taxon>Gilsonvirus gilson</taxon>
    </lineage>
</organism>
<evidence type="ECO:0000313" key="2">
    <source>
        <dbReference type="Proteomes" id="UP000596355"/>
    </source>
</evidence>
<dbReference type="EMBL" id="MW435853">
    <property type="protein sequence ID" value="QQV92400.1"/>
    <property type="molecule type" value="Genomic_DNA"/>
</dbReference>
<sequence length="301" mass="33712">MEIYRNELANVDLKVPVTAINGTFEVKAYDGDTVLYTFPTPTTISGGYRVTLPFSLVDNDGSFVIKWKFNYLEASQTETYQSSTAISVVTPYATIDEIRSATGLDTETVSDSELIRVERRIRGVIDNYTGQSFGRYVGTKQSIGSGDKELKVQERLVRLDNITGPNIIYSDVDVASPGLYSVRGDGWYVGFSAPTPSGDYVFENVIRDPDSVYTRGFRDNFVYNITGVWGWDDVPSQVKEAALILIEDELCPQAEYRDRYLKSISGDGWRYEYNPSAYYGTGSVIADQILAPFRYNTMTVI</sequence>
<dbReference type="Proteomes" id="UP000596355">
    <property type="component" value="Segment"/>
</dbReference>
<reference evidence="1 2" key="1">
    <citation type="submission" date="2021-01" db="EMBL/GenBank/DDBJ databases">
        <authorList>
            <person name="Olabode J."/>
            <person name="Purtell M.C."/>
            <person name="Talati K."/>
            <person name="Shaffer C.D."/>
            <person name="Weston-Hafer K.A."/>
            <person name="Garlena R.A."/>
            <person name="Russell D.A."/>
            <person name="Pope W.H."/>
            <person name="Jacobs-Sera D."/>
            <person name="Hatfull G.F."/>
        </authorList>
    </citation>
    <scope>NUCLEOTIDE SEQUENCE [LARGE SCALE GENOMIC DNA]</scope>
</reference>